<dbReference type="Gene3D" id="2.30.33.40">
    <property type="entry name" value="GroES chaperonin"/>
    <property type="match status" value="1"/>
</dbReference>
<dbReference type="InterPro" id="IPR020818">
    <property type="entry name" value="Chaperonin_GroES"/>
</dbReference>
<evidence type="ECO:0000256" key="6">
    <source>
        <dbReference type="ARBA" id="ARBA00023186"/>
    </source>
</evidence>
<comment type="similarity">
    <text evidence="2">Belongs to the GroES chaperonin family.</text>
</comment>
<evidence type="ECO:0000256" key="3">
    <source>
        <dbReference type="ARBA" id="ARBA00022528"/>
    </source>
</evidence>
<keyword evidence="8" id="KW-0812">Transmembrane</keyword>
<dbReference type="FunFam" id="2.30.33.40:FF:000008">
    <property type="entry name" value="10 kDa chaperonin"/>
    <property type="match status" value="1"/>
</dbReference>
<reference evidence="9 10" key="1">
    <citation type="submission" date="2023-12" db="EMBL/GenBank/DDBJ databases">
        <title>A high-quality genome assembly for Dillenia turbinata (Dilleniales).</title>
        <authorList>
            <person name="Chanderbali A."/>
        </authorList>
    </citation>
    <scope>NUCLEOTIDE SEQUENCE [LARGE SCALE GENOMIC DNA]</scope>
    <source>
        <strain evidence="9">LSX21</strain>
        <tissue evidence="9">Leaf</tissue>
    </source>
</reference>
<gene>
    <name evidence="9" type="ORF">RJ641_016634</name>
</gene>
<dbReference type="GO" id="GO:0051082">
    <property type="term" value="F:unfolded protein binding"/>
    <property type="evidence" value="ECO:0007669"/>
    <property type="project" value="TreeGrafter"/>
</dbReference>
<dbReference type="InterPro" id="IPR011032">
    <property type="entry name" value="GroES-like_sf"/>
</dbReference>
<dbReference type="GO" id="GO:0005739">
    <property type="term" value="C:mitochondrion"/>
    <property type="evidence" value="ECO:0007669"/>
    <property type="project" value="TreeGrafter"/>
</dbReference>
<dbReference type="GO" id="GO:0046872">
    <property type="term" value="F:metal ion binding"/>
    <property type="evidence" value="ECO:0007669"/>
    <property type="project" value="TreeGrafter"/>
</dbReference>
<keyword evidence="10" id="KW-1185">Reference proteome</keyword>
<dbReference type="Pfam" id="PF00166">
    <property type="entry name" value="Cpn10"/>
    <property type="match status" value="1"/>
</dbReference>
<keyword evidence="5" id="KW-0809">Transit peptide</keyword>
<dbReference type="GO" id="GO:0044183">
    <property type="term" value="F:protein folding chaperone"/>
    <property type="evidence" value="ECO:0007669"/>
    <property type="project" value="InterPro"/>
</dbReference>
<dbReference type="InterPro" id="IPR037124">
    <property type="entry name" value="Chaperonin_GroES_sf"/>
</dbReference>
<evidence type="ECO:0000313" key="10">
    <source>
        <dbReference type="Proteomes" id="UP001370490"/>
    </source>
</evidence>
<keyword evidence="8" id="KW-1133">Transmembrane helix</keyword>
<keyword evidence="6" id="KW-0143">Chaperone</keyword>
<dbReference type="SMART" id="SM00883">
    <property type="entry name" value="Cpn10"/>
    <property type="match status" value="1"/>
</dbReference>
<dbReference type="EMBL" id="JBAMMX010000022">
    <property type="protein sequence ID" value="KAK6918212.1"/>
    <property type="molecule type" value="Genomic_DNA"/>
</dbReference>
<name>A0AAN8YZ14_9MAGN</name>
<dbReference type="CDD" id="cd00320">
    <property type="entry name" value="cpn10"/>
    <property type="match status" value="1"/>
</dbReference>
<dbReference type="PANTHER" id="PTHR10772">
    <property type="entry name" value="10 KDA HEAT SHOCK PROTEIN"/>
    <property type="match status" value="1"/>
</dbReference>
<feature type="transmembrane region" description="Helical" evidence="8">
    <location>
        <begin position="152"/>
        <end position="173"/>
    </location>
</feature>
<evidence type="ECO:0000256" key="1">
    <source>
        <dbReference type="ARBA" id="ARBA00004229"/>
    </source>
</evidence>
<keyword evidence="3" id="KW-0150">Chloroplast</keyword>
<dbReference type="SUPFAM" id="SSF50129">
    <property type="entry name" value="GroES-like"/>
    <property type="match status" value="1"/>
</dbReference>
<keyword evidence="4" id="KW-0934">Plastid</keyword>
<comment type="function">
    <text evidence="7">Functions as a co-chaperone for protein folding in chloroplasts.</text>
</comment>
<keyword evidence="8" id="KW-0472">Membrane</keyword>
<comment type="subcellular location">
    <subcellularLocation>
        <location evidence="1">Plastid</location>
        <location evidence="1">Chloroplast</location>
    </subcellularLocation>
</comment>
<dbReference type="GO" id="GO:0005524">
    <property type="term" value="F:ATP binding"/>
    <property type="evidence" value="ECO:0007669"/>
    <property type="project" value="InterPro"/>
</dbReference>
<protein>
    <submittedName>
        <fullName evidence="9">GroES chaperonin family</fullName>
    </submittedName>
</protein>
<dbReference type="AlphaFoldDB" id="A0AAN8YZ14"/>
<comment type="caution">
    <text evidence="9">The sequence shown here is derived from an EMBL/GenBank/DDBJ whole genome shotgun (WGS) entry which is preliminary data.</text>
</comment>
<dbReference type="GO" id="GO:0009507">
    <property type="term" value="C:chloroplast"/>
    <property type="evidence" value="ECO:0007669"/>
    <property type="project" value="UniProtKB-SubCell"/>
</dbReference>
<evidence type="ECO:0000256" key="2">
    <source>
        <dbReference type="ARBA" id="ARBA00006975"/>
    </source>
</evidence>
<evidence type="ECO:0000256" key="8">
    <source>
        <dbReference type="SAM" id="Phobius"/>
    </source>
</evidence>
<evidence type="ECO:0000256" key="4">
    <source>
        <dbReference type="ARBA" id="ARBA00022640"/>
    </source>
</evidence>
<organism evidence="9 10">
    <name type="scientific">Dillenia turbinata</name>
    <dbReference type="NCBI Taxonomy" id="194707"/>
    <lineage>
        <taxon>Eukaryota</taxon>
        <taxon>Viridiplantae</taxon>
        <taxon>Streptophyta</taxon>
        <taxon>Embryophyta</taxon>
        <taxon>Tracheophyta</taxon>
        <taxon>Spermatophyta</taxon>
        <taxon>Magnoliopsida</taxon>
        <taxon>eudicotyledons</taxon>
        <taxon>Gunneridae</taxon>
        <taxon>Pentapetalae</taxon>
        <taxon>Dilleniales</taxon>
        <taxon>Dilleniaceae</taxon>
        <taxon>Dillenia</taxon>
    </lineage>
</organism>
<evidence type="ECO:0000256" key="5">
    <source>
        <dbReference type="ARBA" id="ARBA00022946"/>
    </source>
</evidence>
<evidence type="ECO:0000313" key="9">
    <source>
        <dbReference type="EMBL" id="KAK6918212.1"/>
    </source>
</evidence>
<proteinExistence type="inferred from homology"/>
<accession>A0AAN8YZ14</accession>
<sequence length="362" mass="40758">MASNFVTLSKPFSSANLNSNNSSISIQRLLGARRNSTSLRINAIAKKWEPTKVIPQADRVLIRLEELPEPPSRTFYLTTCLTFLKEVSYIVVGTNIDQSCEGGFWRPRPLYKSYPCPCHWPHRLLTSGNRFMQDYTQMLFHLSDPFFIQRPFFPSSFVYIIILTLLNSVLVIVTSENNDTSAGGVLLPKSAVKFERYLTGEVLSVGADVGNVEAGKKVLFSDISAYEVDLGTEARHCFCKESDLLAVAGLWRNLFLAGQVLKCRTNSGKQTILGISTKVNLALAFRLADDTITNSITLEHVLLWSRCQSLFDFEVVSGNVLQKCIIMHEYCPNFHYPCFIADSEFSFSKHVIRKPGIQTKQF</sequence>
<dbReference type="PANTHER" id="PTHR10772:SF13">
    <property type="entry name" value="10 KDA CHAPERONIN 1, CHLOROPLASTIC-RELATED"/>
    <property type="match status" value="1"/>
</dbReference>
<dbReference type="Proteomes" id="UP001370490">
    <property type="component" value="Unassembled WGS sequence"/>
</dbReference>
<dbReference type="GO" id="GO:0051087">
    <property type="term" value="F:protein-folding chaperone binding"/>
    <property type="evidence" value="ECO:0007669"/>
    <property type="project" value="TreeGrafter"/>
</dbReference>
<evidence type="ECO:0000256" key="7">
    <source>
        <dbReference type="ARBA" id="ARBA00055769"/>
    </source>
</evidence>